<dbReference type="AlphaFoldDB" id="A0AAV9HXQ9"/>
<accession>A0AAV9HXQ9</accession>
<reference evidence="2" key="2">
    <citation type="submission" date="2023-06" db="EMBL/GenBank/DDBJ databases">
        <authorList>
            <consortium name="Lawrence Berkeley National Laboratory"/>
            <person name="Mondo S.J."/>
            <person name="Hensen N."/>
            <person name="Bonometti L."/>
            <person name="Westerberg I."/>
            <person name="Brannstrom I.O."/>
            <person name="Guillou S."/>
            <person name="Cros-Aarteil S."/>
            <person name="Calhoun S."/>
            <person name="Haridas S."/>
            <person name="Kuo A."/>
            <person name="Pangilinan J."/>
            <person name="Riley R."/>
            <person name="Labutti K."/>
            <person name="Andreopoulos B."/>
            <person name="Lipzen A."/>
            <person name="Chen C."/>
            <person name="Yanf M."/>
            <person name="Daum C."/>
            <person name="Ng V."/>
            <person name="Clum A."/>
            <person name="Steindorff A."/>
            <person name="Ohm R."/>
            <person name="Martin F."/>
            <person name="Silar P."/>
            <person name="Natvig D."/>
            <person name="Lalanne C."/>
            <person name="Gautier V."/>
            <person name="Ament-Velasquez S.L."/>
            <person name="Kruys A."/>
            <person name="Hutchinson M.I."/>
            <person name="Powell A.J."/>
            <person name="Barry K."/>
            <person name="Miller A.N."/>
            <person name="Grigoriev I.V."/>
            <person name="Debuchy R."/>
            <person name="Gladieux P."/>
            <person name="Thoren M.H."/>
            <person name="Johannesson H."/>
        </authorList>
    </citation>
    <scope>NUCLEOTIDE SEQUENCE</scope>
    <source>
        <strain evidence="2">PSN324</strain>
    </source>
</reference>
<dbReference type="Proteomes" id="UP001321749">
    <property type="component" value="Unassembled WGS sequence"/>
</dbReference>
<evidence type="ECO:0000313" key="3">
    <source>
        <dbReference type="Proteomes" id="UP001321749"/>
    </source>
</evidence>
<keyword evidence="3" id="KW-1185">Reference proteome</keyword>
<sequence length="704" mass="79065">MTSFPEASAICEKCNSVFEHAALILVQGRDYQDSTLTPFDTTYQAHVLKNIELLSCHLCALIGTSLSDYLANPPCPNPGQLWGLVTSKSRSFSVHPDIDGVTIQLVEYDPQTKQICNLESLTTCSSESLNKIRSWLRTCLESHGNCRTSKKRGQLPRRLIDTMATEVDRDWGTGHLSQDDFNLLSLEQLSNVRIISSKSLASDTPYLTLSHRWGSPPSILLEKKTSYFLKEDITSYLLGTADAAVFRHAIHVTRCLGLRYIWIDALCIMQDDGPEKTEDVMQMHEIYLNTTLNISAVEGQVSKGLVFDRNMFSTNPCRKTVKVADRDPPEVELLAYNYNYVVETYEGPLNNRGWVFQERALSPRIAHFTKNQVFWECLTTEGSEVLPQGIGKLRELHRYTMGSGMSTSWSIDKLRSRWEAVVGVYSLTSVTFVEDRLLAVSALAKQFCIAMGRKPADYLAGIWRNDLPLSLLWLQHDRNLGGESAREAPHAPSWSWASITAPVACVRFFSSKSPTPAVLNIEISRLSPNYFGGVESCRLRLRGRLCKFRWLIRNESGWLYVSDNCQLEQDDTLIKEGSIDVKWDTCRQAVAEDLKAAANTALSSSPSFFLLHVGTSESQVGDRLQRKERGLVLRRTALAGTYTRIGCYILPLFGSYTRIGSFTIPKRKFPPSVIDRALNGVIDTLSTDDYLERHSGGEHTVDII</sequence>
<evidence type="ECO:0000259" key="1">
    <source>
        <dbReference type="Pfam" id="PF06985"/>
    </source>
</evidence>
<dbReference type="EMBL" id="MU864954">
    <property type="protein sequence ID" value="KAK4463926.1"/>
    <property type="molecule type" value="Genomic_DNA"/>
</dbReference>
<dbReference type="InterPro" id="IPR010730">
    <property type="entry name" value="HET"/>
</dbReference>
<name>A0AAV9HXQ9_9PEZI</name>
<proteinExistence type="predicted"/>
<dbReference type="PANTHER" id="PTHR33112:SF16">
    <property type="entry name" value="HETEROKARYON INCOMPATIBILITY DOMAIN-CONTAINING PROTEIN"/>
    <property type="match status" value="1"/>
</dbReference>
<evidence type="ECO:0000313" key="2">
    <source>
        <dbReference type="EMBL" id="KAK4463926.1"/>
    </source>
</evidence>
<protein>
    <submittedName>
        <fullName evidence="2">Heterokaryon incompatibility protein-domain-containing protein</fullName>
    </submittedName>
</protein>
<feature type="domain" description="Heterokaryon incompatibility" evidence="1">
    <location>
        <begin position="206"/>
        <end position="358"/>
    </location>
</feature>
<comment type="caution">
    <text evidence="2">The sequence shown here is derived from an EMBL/GenBank/DDBJ whole genome shotgun (WGS) entry which is preliminary data.</text>
</comment>
<dbReference type="PANTHER" id="PTHR33112">
    <property type="entry name" value="DOMAIN PROTEIN, PUTATIVE-RELATED"/>
    <property type="match status" value="1"/>
</dbReference>
<gene>
    <name evidence="2" type="ORF">QBC42DRAFT_337291</name>
</gene>
<dbReference type="Pfam" id="PF06985">
    <property type="entry name" value="HET"/>
    <property type="match status" value="1"/>
</dbReference>
<reference evidence="2" key="1">
    <citation type="journal article" date="2023" name="Mol. Phylogenet. Evol.">
        <title>Genome-scale phylogeny and comparative genomics of the fungal order Sordariales.</title>
        <authorList>
            <person name="Hensen N."/>
            <person name="Bonometti L."/>
            <person name="Westerberg I."/>
            <person name="Brannstrom I.O."/>
            <person name="Guillou S."/>
            <person name="Cros-Aarteil S."/>
            <person name="Calhoun S."/>
            <person name="Haridas S."/>
            <person name="Kuo A."/>
            <person name="Mondo S."/>
            <person name="Pangilinan J."/>
            <person name="Riley R."/>
            <person name="LaButti K."/>
            <person name="Andreopoulos B."/>
            <person name="Lipzen A."/>
            <person name="Chen C."/>
            <person name="Yan M."/>
            <person name="Daum C."/>
            <person name="Ng V."/>
            <person name="Clum A."/>
            <person name="Steindorff A."/>
            <person name="Ohm R.A."/>
            <person name="Martin F."/>
            <person name="Silar P."/>
            <person name="Natvig D.O."/>
            <person name="Lalanne C."/>
            <person name="Gautier V."/>
            <person name="Ament-Velasquez S.L."/>
            <person name="Kruys A."/>
            <person name="Hutchinson M.I."/>
            <person name="Powell A.J."/>
            <person name="Barry K."/>
            <person name="Miller A.N."/>
            <person name="Grigoriev I.V."/>
            <person name="Debuchy R."/>
            <person name="Gladieux P."/>
            <person name="Hiltunen Thoren M."/>
            <person name="Johannesson H."/>
        </authorList>
    </citation>
    <scope>NUCLEOTIDE SEQUENCE</scope>
    <source>
        <strain evidence="2">PSN324</strain>
    </source>
</reference>
<organism evidence="2 3">
    <name type="scientific">Cladorrhinum samala</name>
    <dbReference type="NCBI Taxonomy" id="585594"/>
    <lineage>
        <taxon>Eukaryota</taxon>
        <taxon>Fungi</taxon>
        <taxon>Dikarya</taxon>
        <taxon>Ascomycota</taxon>
        <taxon>Pezizomycotina</taxon>
        <taxon>Sordariomycetes</taxon>
        <taxon>Sordariomycetidae</taxon>
        <taxon>Sordariales</taxon>
        <taxon>Podosporaceae</taxon>
        <taxon>Cladorrhinum</taxon>
    </lineage>
</organism>